<accession>A0AAP2RHG1</accession>
<keyword evidence="2" id="KW-1185">Reference proteome</keyword>
<reference evidence="1 2" key="1">
    <citation type="submission" date="2017-11" db="EMBL/GenBank/DDBJ databases">
        <title>Isolation and Characterization of Family Methanocellaceae Species from Potential Methane Hydrate Area Offshore Southwestern Taiwan.</title>
        <authorList>
            <person name="Zhang W.-L."/>
            <person name="Chen W.-C."/>
            <person name="Lai M.-C."/>
            <person name="Chen S.-C."/>
        </authorList>
    </citation>
    <scope>NUCLEOTIDE SEQUENCE [LARGE SCALE GENOMIC DNA]</scope>
    <source>
        <strain evidence="1 2">CWC-04</strain>
    </source>
</reference>
<evidence type="ECO:0000313" key="2">
    <source>
        <dbReference type="Proteomes" id="UP001320159"/>
    </source>
</evidence>
<dbReference type="RefSeq" id="WP_230743296.1">
    <property type="nucleotide sequence ID" value="NZ_PGCK01000017.1"/>
</dbReference>
<proteinExistence type="predicted"/>
<protein>
    <submittedName>
        <fullName evidence="1">Uncharacterized protein</fullName>
    </submittedName>
</protein>
<dbReference type="EMBL" id="PGCK01000017">
    <property type="protein sequence ID" value="MCD1296297.1"/>
    <property type="molecule type" value="Genomic_DNA"/>
</dbReference>
<name>A0AAP2RHG1_9EURY</name>
<comment type="caution">
    <text evidence="1">The sequence shown here is derived from an EMBL/GenBank/DDBJ whole genome shotgun (WGS) entry which is preliminary data.</text>
</comment>
<gene>
    <name evidence="1" type="ORF">CUJ83_14940</name>
</gene>
<sequence>MVSENDENNDLLSRYRSILTLKGYNVLILRENIFAAIERLLAAREKPDIVIIDGSNRKENYSASIKKVNCEFPEIEFVIVADDKELEKEINDKGAECVFKNPRSLMAILRKRF</sequence>
<dbReference type="AlphaFoldDB" id="A0AAP2RHG1"/>
<dbReference type="Proteomes" id="UP001320159">
    <property type="component" value="Unassembled WGS sequence"/>
</dbReference>
<evidence type="ECO:0000313" key="1">
    <source>
        <dbReference type="EMBL" id="MCD1296297.1"/>
    </source>
</evidence>
<organism evidence="1 2">
    <name type="scientific">Methanooceanicella nereidis</name>
    <dbReference type="NCBI Taxonomy" id="2052831"/>
    <lineage>
        <taxon>Archaea</taxon>
        <taxon>Methanobacteriati</taxon>
        <taxon>Methanobacteriota</taxon>
        <taxon>Stenosarchaea group</taxon>
        <taxon>Methanomicrobia</taxon>
        <taxon>Methanocellales</taxon>
        <taxon>Methanocellaceae</taxon>
        <taxon>Methanooceanicella</taxon>
    </lineage>
</organism>